<dbReference type="Pfam" id="PF13690">
    <property type="entry name" value="CheX"/>
    <property type="match status" value="1"/>
</dbReference>
<dbReference type="SUPFAM" id="SSF52172">
    <property type="entry name" value="CheY-like"/>
    <property type="match status" value="1"/>
</dbReference>
<gene>
    <name evidence="3" type="ORF">SMGD1_0626</name>
</gene>
<keyword evidence="4" id="KW-1185">Reference proteome</keyword>
<dbReference type="OrthoDB" id="5351934at2"/>
<dbReference type="PATRIC" id="fig|929558.5.peg.625"/>
<reference evidence="3 4" key="1">
    <citation type="journal article" date="2012" name="Proc. Natl. Acad. Sci. U.S.A.">
        <title>Genome and physiology of a model Epsilonproteobacterium responsible for sulfide detoxification in marine oxygen depletion zones.</title>
        <authorList>
            <person name="Grote J."/>
            <person name="Schott T."/>
            <person name="Bruckner C.G."/>
            <person name="Glockner F.O."/>
            <person name="Jost G."/>
            <person name="Teeling H."/>
            <person name="Labrenz M."/>
            <person name="Jurgens K."/>
        </authorList>
    </citation>
    <scope>NUCLEOTIDE SEQUENCE [LARGE SCALE GENOMIC DNA]</scope>
    <source>
        <strain evidence="3 4">GD1</strain>
    </source>
</reference>
<dbReference type="GO" id="GO:0006935">
    <property type="term" value="P:chemotaxis"/>
    <property type="evidence" value="ECO:0007669"/>
    <property type="project" value="UniProtKB-KW"/>
</dbReference>
<dbReference type="AlphaFoldDB" id="B6BKU2"/>
<dbReference type="InterPro" id="IPR028051">
    <property type="entry name" value="CheX-like_dom"/>
</dbReference>
<comment type="caution">
    <text evidence="3">The sequence shown here is derived from an EMBL/GenBank/DDBJ whole genome shotgun (WGS) entry which is preliminary data.</text>
</comment>
<evidence type="ECO:0000313" key="3">
    <source>
        <dbReference type="EMBL" id="EHP29153.1"/>
    </source>
</evidence>
<evidence type="ECO:0000259" key="2">
    <source>
        <dbReference type="Pfam" id="PF13690"/>
    </source>
</evidence>
<dbReference type="SUPFAM" id="SSF103039">
    <property type="entry name" value="CheC-like"/>
    <property type="match status" value="1"/>
</dbReference>
<dbReference type="STRING" id="929558.SMGD1_0626"/>
<organism evidence="3 4">
    <name type="scientific">Sulfurimonas gotlandica (strain DSM 19862 / JCM 16533 / GD1)</name>
    <dbReference type="NCBI Taxonomy" id="929558"/>
    <lineage>
        <taxon>Bacteria</taxon>
        <taxon>Pseudomonadati</taxon>
        <taxon>Campylobacterota</taxon>
        <taxon>Epsilonproteobacteria</taxon>
        <taxon>Campylobacterales</taxon>
        <taxon>Sulfurimonadaceae</taxon>
        <taxon>Sulfurimonas</taxon>
    </lineage>
</organism>
<proteinExistence type="predicted"/>
<dbReference type="Proteomes" id="UP000006431">
    <property type="component" value="Unassembled WGS sequence"/>
</dbReference>
<accession>H1FVV5</accession>
<protein>
    <recommendedName>
        <fullName evidence="2">Chemotaxis phosphatase CheX-like domain-containing protein</fullName>
    </recommendedName>
</protein>
<evidence type="ECO:0000313" key="4">
    <source>
        <dbReference type="Proteomes" id="UP000006431"/>
    </source>
</evidence>
<dbReference type="EMBL" id="AFRZ01000001">
    <property type="protein sequence ID" value="EHP29153.1"/>
    <property type="molecule type" value="Genomic_DNA"/>
</dbReference>
<accession>B6BKU2</accession>
<dbReference type="Gene3D" id="3.40.1550.10">
    <property type="entry name" value="CheC-like"/>
    <property type="match status" value="1"/>
</dbReference>
<sequence>MHSKNSDFIVVSYNGVIQDRSNRLLESSILSKKDMVKNKNIKGILVSLKGVIYEGDPNIVMMMVKYLNVLSQNLGIPISIIDYSMELFRILKKCTKTTKIKLFKNTNVANLFLDPKAFKEGMCVLVYDDDEENSKRLSSELSKYGYSVIRAKDPKEFQERMHEEAHDIIITQSALNEKLSSSGASKNSLSLSKNLIMNLPVFMDTAVETLVSFTGLNAEKSAHSIKGFDTSIDANNICAVMHFKGDLEGFFTLVFPKDIAIIALESLLGETVEENDLETLNDGVGEFCNIITGATKTAFDKKDIKVIFDLPKTYNSLKATQGYIGENSGVWIDMQLAGKAFYMFITK</sequence>
<dbReference type="InterPro" id="IPR011006">
    <property type="entry name" value="CheY-like_superfamily"/>
</dbReference>
<dbReference type="eggNOG" id="COG1776">
    <property type="taxonomic scope" value="Bacteria"/>
</dbReference>
<feature type="domain" description="Chemotaxis phosphatase CheX-like" evidence="2">
    <location>
        <begin position="237"/>
        <end position="332"/>
    </location>
</feature>
<evidence type="ECO:0000256" key="1">
    <source>
        <dbReference type="ARBA" id="ARBA00022500"/>
    </source>
</evidence>
<dbReference type="RefSeq" id="WP_008337929.1">
    <property type="nucleotide sequence ID" value="NZ_AFRZ01000001.1"/>
</dbReference>
<dbReference type="HOGENOM" id="CLU_799076_0_0_7"/>
<dbReference type="Gene3D" id="3.40.50.2300">
    <property type="match status" value="1"/>
</dbReference>
<name>B6BKU2_SULGG</name>
<dbReference type="InterPro" id="IPR028976">
    <property type="entry name" value="CheC-like_sf"/>
</dbReference>
<keyword evidence="1" id="KW-0145">Chemotaxis</keyword>